<comment type="caution">
    <text evidence="1">The sequence shown here is derived from an EMBL/GenBank/DDBJ whole genome shotgun (WGS) entry which is preliminary data.</text>
</comment>
<protein>
    <submittedName>
        <fullName evidence="1">Uncharacterized protein</fullName>
    </submittedName>
</protein>
<dbReference type="Proteomes" id="UP000004121">
    <property type="component" value="Unassembled WGS sequence"/>
</dbReference>
<accession>C2KU98</accession>
<sequence>MMNPFDIQEWKPTFCKTEKELNAFVYQYFFSYQRKVYPRKGKTMLYF</sequence>
<gene>
    <name evidence="1" type="ORF">HMPREF6123_0067</name>
</gene>
<dbReference type="HOGENOM" id="CLU_3170968_0_0_9"/>
<reference evidence="1 2" key="1">
    <citation type="submission" date="2009-04" db="EMBL/GenBank/DDBJ databases">
        <authorList>
            <person name="Qin X."/>
            <person name="Bachman B."/>
            <person name="Battles P."/>
            <person name="Bell A."/>
            <person name="Bess C."/>
            <person name="Bickham C."/>
            <person name="Chaboub L."/>
            <person name="Chen D."/>
            <person name="Coyle M."/>
            <person name="Deiros D.R."/>
            <person name="Dinh H."/>
            <person name="Forbes L."/>
            <person name="Fowler G."/>
            <person name="Francisco L."/>
            <person name="Fu Q."/>
            <person name="Gubbala S."/>
            <person name="Hale W."/>
            <person name="Han Y."/>
            <person name="Hemphill L."/>
            <person name="Highlander S.K."/>
            <person name="Hirani K."/>
            <person name="Hogues M."/>
            <person name="Jackson L."/>
            <person name="Jakkamsetti A."/>
            <person name="Javaid M."/>
            <person name="Jiang H."/>
            <person name="Korchina V."/>
            <person name="Kovar C."/>
            <person name="Lara F."/>
            <person name="Lee S."/>
            <person name="Mata R."/>
            <person name="Mathew T."/>
            <person name="Moen C."/>
            <person name="Morales K."/>
            <person name="Munidasa M."/>
            <person name="Nazareth L."/>
            <person name="Ngo R."/>
            <person name="Nguyen L."/>
            <person name="Okwuonu G."/>
            <person name="Ongeri F."/>
            <person name="Patil S."/>
            <person name="Petrosino J."/>
            <person name="Pham C."/>
            <person name="Pham P."/>
            <person name="Pu L.-L."/>
            <person name="Puazo M."/>
            <person name="Raj R."/>
            <person name="Reid J."/>
            <person name="Rouhana J."/>
            <person name="Saada N."/>
            <person name="Shang Y."/>
            <person name="Simmons D."/>
            <person name="Thornton R."/>
            <person name="Warren J."/>
            <person name="Weissenberger G."/>
            <person name="Zhang J."/>
            <person name="Zhang L."/>
            <person name="Zhou C."/>
            <person name="Zhu D."/>
            <person name="Muzny D."/>
            <person name="Worley K."/>
            <person name="Gibbs R."/>
        </authorList>
    </citation>
    <scope>NUCLEOTIDE SEQUENCE [LARGE SCALE GENOMIC DNA]</scope>
    <source>
        <strain evidence="1 2">F0268</strain>
    </source>
</reference>
<evidence type="ECO:0000313" key="1">
    <source>
        <dbReference type="EMBL" id="EEJ52649.1"/>
    </source>
</evidence>
<dbReference type="AlphaFoldDB" id="C2KU98"/>
<evidence type="ECO:0000313" key="2">
    <source>
        <dbReference type="Proteomes" id="UP000004121"/>
    </source>
</evidence>
<dbReference type="EMBL" id="ACKX01000010">
    <property type="protein sequence ID" value="EEJ52649.1"/>
    <property type="molecule type" value="Genomic_DNA"/>
</dbReference>
<dbReference type="InParanoid" id="C2KU98"/>
<name>C2KU98_9FIRM</name>
<organism evidence="1 2">
    <name type="scientific">Oribacterium sinus F0268</name>
    <dbReference type="NCBI Taxonomy" id="585501"/>
    <lineage>
        <taxon>Bacteria</taxon>
        <taxon>Bacillati</taxon>
        <taxon>Bacillota</taxon>
        <taxon>Clostridia</taxon>
        <taxon>Lachnospirales</taxon>
        <taxon>Lachnospiraceae</taxon>
        <taxon>Oribacterium</taxon>
    </lineage>
</organism>
<keyword evidence="2" id="KW-1185">Reference proteome</keyword>
<proteinExistence type="predicted"/>